<keyword evidence="1" id="KW-0479">Metal-binding</keyword>
<evidence type="ECO:0000259" key="3">
    <source>
        <dbReference type="PROSITE" id="PS50158"/>
    </source>
</evidence>
<feature type="region of interest" description="Disordered" evidence="2">
    <location>
        <begin position="1104"/>
        <end position="1242"/>
    </location>
</feature>
<evidence type="ECO:0000256" key="2">
    <source>
        <dbReference type="SAM" id="MobiDB-lite"/>
    </source>
</evidence>
<dbReference type="Proteomes" id="UP000434957">
    <property type="component" value="Unassembled WGS sequence"/>
</dbReference>
<dbReference type="InterPro" id="IPR021109">
    <property type="entry name" value="Peptidase_aspartic_dom_sf"/>
</dbReference>
<organism evidence="4 5">
    <name type="scientific">Phytophthora rubi</name>
    <dbReference type="NCBI Taxonomy" id="129364"/>
    <lineage>
        <taxon>Eukaryota</taxon>
        <taxon>Sar</taxon>
        <taxon>Stramenopiles</taxon>
        <taxon>Oomycota</taxon>
        <taxon>Peronosporomycetes</taxon>
        <taxon>Peronosporales</taxon>
        <taxon>Peronosporaceae</taxon>
        <taxon>Phytophthora</taxon>
    </lineage>
</organism>
<comment type="caution">
    <text evidence="4">The sequence shown here is derived from an EMBL/GenBank/DDBJ whole genome shotgun (WGS) entry which is preliminary data.</text>
</comment>
<feature type="compositionally biased region" description="Polar residues" evidence="2">
    <location>
        <begin position="253"/>
        <end position="265"/>
    </location>
</feature>
<dbReference type="InterPro" id="IPR001878">
    <property type="entry name" value="Znf_CCHC"/>
</dbReference>
<feature type="compositionally biased region" description="Polar residues" evidence="2">
    <location>
        <begin position="1200"/>
        <end position="1212"/>
    </location>
</feature>
<feature type="compositionally biased region" description="Basic residues" evidence="2">
    <location>
        <begin position="297"/>
        <end position="310"/>
    </location>
</feature>
<dbReference type="GO" id="GO:0004190">
    <property type="term" value="F:aspartic-type endopeptidase activity"/>
    <property type="evidence" value="ECO:0007669"/>
    <property type="project" value="InterPro"/>
</dbReference>
<dbReference type="GO" id="GO:0008270">
    <property type="term" value="F:zinc ion binding"/>
    <property type="evidence" value="ECO:0007669"/>
    <property type="project" value="UniProtKB-KW"/>
</dbReference>
<feature type="compositionally biased region" description="Low complexity" evidence="2">
    <location>
        <begin position="607"/>
        <end position="621"/>
    </location>
</feature>
<reference evidence="4 5" key="1">
    <citation type="submission" date="2018-08" db="EMBL/GenBank/DDBJ databases">
        <title>Genomic investigation of the strawberry pathogen Phytophthora fragariae indicates pathogenicity is determined by transcriptional variation in three key races.</title>
        <authorList>
            <person name="Adams T.M."/>
            <person name="Armitage A.D."/>
            <person name="Sobczyk M.K."/>
            <person name="Bates H.J."/>
            <person name="Dunwell J.M."/>
            <person name="Nellist C.F."/>
            <person name="Harrison R.J."/>
        </authorList>
    </citation>
    <scope>NUCLEOTIDE SEQUENCE [LARGE SCALE GENOMIC DNA]</scope>
    <source>
        <strain evidence="4 5">SCRP333</strain>
    </source>
</reference>
<proteinExistence type="predicted"/>
<feature type="compositionally biased region" description="Basic and acidic residues" evidence="2">
    <location>
        <begin position="1107"/>
        <end position="1117"/>
    </location>
</feature>
<feature type="domain" description="CCHC-type" evidence="3">
    <location>
        <begin position="718"/>
        <end position="731"/>
    </location>
</feature>
<evidence type="ECO:0000313" key="4">
    <source>
        <dbReference type="EMBL" id="KAE9293601.1"/>
    </source>
</evidence>
<dbReference type="EMBL" id="QXFT01002755">
    <property type="protein sequence ID" value="KAE9293601.1"/>
    <property type="molecule type" value="Genomic_DNA"/>
</dbReference>
<dbReference type="PROSITE" id="PS00141">
    <property type="entry name" value="ASP_PROTEASE"/>
    <property type="match status" value="1"/>
</dbReference>
<accession>A0A6A4CR19</accession>
<feature type="region of interest" description="Disordered" evidence="2">
    <location>
        <begin position="239"/>
        <end position="328"/>
    </location>
</feature>
<keyword evidence="5" id="KW-1185">Reference proteome</keyword>
<dbReference type="PROSITE" id="PS50158">
    <property type="entry name" value="ZF_CCHC"/>
    <property type="match status" value="1"/>
</dbReference>
<name>A0A6A4CR19_9STRA</name>
<feature type="region of interest" description="Disordered" evidence="2">
    <location>
        <begin position="1"/>
        <end position="96"/>
    </location>
</feature>
<feature type="compositionally biased region" description="Polar residues" evidence="2">
    <location>
        <begin position="1"/>
        <end position="13"/>
    </location>
</feature>
<dbReference type="GO" id="GO:0006508">
    <property type="term" value="P:proteolysis"/>
    <property type="evidence" value="ECO:0007669"/>
    <property type="project" value="InterPro"/>
</dbReference>
<protein>
    <recommendedName>
        <fullName evidence="3">CCHC-type domain-containing protein</fullName>
    </recommendedName>
</protein>
<keyword evidence="1" id="KW-0863">Zinc-finger</keyword>
<sequence>MASSDLGSTTTPLNEARPADRQSAGRNSIDGKEADPDPDLEDKPQPPPQVPSGTPVSLDSHRDSLTKQTKAGQNRYVFADSPVKLPPRDPAPLLKPSWEWEGNVPAKWTALKAPDLEDEPKERLVPAEIKTETSNPTWNEADLESRYHRKELQDFMTHNPIMQILRSTQIGDQTGPVTAPASTDNKLEAIKILMNLLWEAGLVAGAVDADDLFRPDLRIFQMSTKELFDKLKVIVGEKATNPSTTSSPDSPTQIGSTGDRTSSPFVSAAEADSDASSEPRRMSLGPTGAAMLQARSKVSRPKPTRAKTKKTSGAVSKPATPPHLVITSDNATTSTDKMESYFQAAMSRFLREQQISMPNLAARTLPNPGTRDVEMESAGSDDLERLQWEYDADDLDRRTAAPAAVATAAAGSSESTLIQRVRISAISDLKEFTGKDQDEDRARAWISKVKSSFMRDQASDEEKCLTLADLLSGPAKNWYRQLPRSTRNKWTELLKSFQVQYCGFGISVARQYYQARKRSDESALEYIHRLNVAGLRARLKVKDGGAKERKEHVDHFIETLGDPELADKLTLLRLSDADDLEEVLRALDRAKSRQKKTTAGSSRYRQKAAPSPAPVASAKQVRAIQIQAPDSESDSNSDGSDSDRDEHRRIYLAASDETPPPGEEPKTLDREQADRRAPDPQPGDPRPRYQTDGADRGRCSHCGSKKHTDLGCWRRLTCKKCGKRGHPAGHCLFVCRGCGELHDMGKCPMEEFYNQIRQWFDPVKHAGMLPEMAEKMLDARRDGIRLCPANAFDRSDATEVIDLNPGTSRGYWKQQDPGLWFSPTEGESIPPNHQPSLVAECKRTGDPSPELLPGESRGYWKHHAPGKWFRQAKVTGKINNEKAILLLDTGAEVSIVDTTFAQRIGCYVDRSQSQDCVGIGETVYSTAGRTRIKITLAGYLVYLFDIWVGDLSGQEAILGMDFMVPAGIRLDLADGSLCLTDEVRIQLSGWRQLYNDKARVVRLDQHLQIDVGDSMEVPMRRQTSDQDTLWVTRRSRWVPTVSRGPGKALYLTITNIGEKKLILQGDERIAMWLAGDRVPRLQGFVTAGSRRYLEWQNLALQATTDTKVSEKYRRPEQPDLPAVERPIYPTPRAILRKPSQGGNPRSGERRSVLPVQVAVEGQDPEARSDDSAPTPQSDDPRLDPSSDLDELVEEKAAENLSCQGTSEGTGTTLEDRKEVEKPAPEGTPSDPTHQGAATEATVPTEYEQVCYHEGGDLRAEEVEMEMAVLPEVTQSTEDVTLEDIQVGDPAVNTAEEIDQLRRLIWRRRHLLIGKGNALPPAARGIVCDIDVGGAKPMAQRVRKVALSSARSSQI</sequence>
<dbReference type="GO" id="GO:0003676">
    <property type="term" value="F:nucleic acid binding"/>
    <property type="evidence" value="ECO:0007669"/>
    <property type="project" value="InterPro"/>
</dbReference>
<dbReference type="Pfam" id="PF13975">
    <property type="entry name" value="gag-asp_proteas"/>
    <property type="match status" value="1"/>
</dbReference>
<feature type="region of interest" description="Disordered" evidence="2">
    <location>
        <begin position="590"/>
        <end position="702"/>
    </location>
</feature>
<feature type="compositionally biased region" description="Basic and acidic residues" evidence="2">
    <location>
        <begin position="1213"/>
        <end position="1223"/>
    </location>
</feature>
<feature type="compositionally biased region" description="Basic and acidic residues" evidence="2">
    <location>
        <begin position="685"/>
        <end position="698"/>
    </location>
</feature>
<feature type="compositionally biased region" description="Low complexity" evidence="2">
    <location>
        <begin position="267"/>
        <end position="276"/>
    </location>
</feature>
<dbReference type="InterPro" id="IPR034122">
    <property type="entry name" value="Retropepsin-like_bacterial"/>
</dbReference>
<gene>
    <name evidence="4" type="ORF">PR003_g24468</name>
</gene>
<evidence type="ECO:0000256" key="1">
    <source>
        <dbReference type="PROSITE-ProRule" id="PRU00047"/>
    </source>
</evidence>
<dbReference type="SUPFAM" id="SSF50630">
    <property type="entry name" value="Acid proteases"/>
    <property type="match status" value="1"/>
</dbReference>
<feature type="compositionally biased region" description="Low complexity" evidence="2">
    <location>
        <begin position="240"/>
        <end position="252"/>
    </location>
</feature>
<dbReference type="Gene3D" id="2.40.70.10">
    <property type="entry name" value="Acid Proteases"/>
    <property type="match status" value="1"/>
</dbReference>
<dbReference type="CDD" id="cd05483">
    <property type="entry name" value="retropepsin_like_bacteria"/>
    <property type="match status" value="1"/>
</dbReference>
<keyword evidence="1" id="KW-0862">Zinc</keyword>
<dbReference type="InterPro" id="IPR001969">
    <property type="entry name" value="Aspartic_peptidase_AS"/>
</dbReference>
<evidence type="ECO:0000313" key="5">
    <source>
        <dbReference type="Proteomes" id="UP000434957"/>
    </source>
</evidence>
<feature type="compositionally biased region" description="Basic and acidic residues" evidence="2">
    <location>
        <begin position="663"/>
        <end position="678"/>
    </location>
</feature>